<gene>
    <name evidence="1" type="ORF">SO3561_08843</name>
</gene>
<dbReference type="STRING" id="1963.AQJ27_45095"/>
<protein>
    <submittedName>
        <fullName evidence="1">Uncharacterized protein</fullName>
    </submittedName>
</protein>
<reference evidence="2" key="1">
    <citation type="submission" date="2017-05" db="EMBL/GenBank/DDBJ databases">
        <title>Streptomyces olivochromogenes NBRC 3561 whole genome shotgun sequence.</title>
        <authorList>
            <person name="Dohra H."/>
            <person name="Kodani S."/>
        </authorList>
    </citation>
    <scope>NUCLEOTIDE SEQUENCE [LARGE SCALE GENOMIC DNA]</scope>
    <source>
        <strain evidence="2">NBRC 3561</strain>
    </source>
</reference>
<name>A0A250VST5_STROL</name>
<keyword evidence="2" id="KW-1185">Reference proteome</keyword>
<dbReference type="Proteomes" id="UP000217446">
    <property type="component" value="Unassembled WGS sequence"/>
</dbReference>
<dbReference type="AlphaFoldDB" id="A0A250VST5"/>
<proteinExistence type="predicted"/>
<evidence type="ECO:0000313" key="2">
    <source>
        <dbReference type="Proteomes" id="UP000217446"/>
    </source>
</evidence>
<dbReference type="RefSeq" id="WP_067383049.1">
    <property type="nucleotide sequence ID" value="NZ_BDQI01000034.1"/>
</dbReference>
<dbReference type="EMBL" id="BDQI01000034">
    <property type="protein sequence ID" value="GAX57273.1"/>
    <property type="molecule type" value="Genomic_DNA"/>
</dbReference>
<sequence>MTDYRESQVDAQLDEYFAKRQAARAARVRAFLDSLTARERALFRDAAVMGYVRGTMHPRDAEVPLNQAIVDDVVHACFVYPDLYPAVATIERCPGFPEKCPNLRVVPADPPTHDGGVRCGCADDPEDESEGGRA</sequence>
<evidence type="ECO:0000313" key="1">
    <source>
        <dbReference type="EMBL" id="GAX57273.1"/>
    </source>
</evidence>
<comment type="caution">
    <text evidence="1">The sequence shown here is derived from an EMBL/GenBank/DDBJ whole genome shotgun (WGS) entry which is preliminary data.</text>
</comment>
<organism evidence="1 2">
    <name type="scientific">Streptomyces olivochromogenes</name>
    <dbReference type="NCBI Taxonomy" id="1963"/>
    <lineage>
        <taxon>Bacteria</taxon>
        <taxon>Bacillati</taxon>
        <taxon>Actinomycetota</taxon>
        <taxon>Actinomycetes</taxon>
        <taxon>Kitasatosporales</taxon>
        <taxon>Streptomycetaceae</taxon>
        <taxon>Streptomyces</taxon>
    </lineage>
</organism>
<accession>A0A250VST5</accession>